<keyword evidence="13" id="KW-1185">Reference proteome</keyword>
<keyword evidence="4 8" id="KW-0812">Transmembrane</keyword>
<name>M7NRW3_9BACT</name>
<evidence type="ECO:0000256" key="1">
    <source>
        <dbReference type="ARBA" id="ARBA00004571"/>
    </source>
</evidence>
<organism evidence="12 13">
    <name type="scientific">Cesiribacter andamanensis AMV16</name>
    <dbReference type="NCBI Taxonomy" id="1279009"/>
    <lineage>
        <taxon>Bacteria</taxon>
        <taxon>Pseudomonadati</taxon>
        <taxon>Bacteroidota</taxon>
        <taxon>Cytophagia</taxon>
        <taxon>Cytophagales</taxon>
        <taxon>Cesiribacteraceae</taxon>
        <taxon>Cesiribacter</taxon>
    </lineage>
</organism>
<dbReference type="InterPro" id="IPR037066">
    <property type="entry name" value="Plug_dom_sf"/>
</dbReference>
<dbReference type="NCBIfam" id="TIGR04056">
    <property type="entry name" value="OMP_RagA_SusC"/>
    <property type="match status" value="1"/>
</dbReference>
<dbReference type="AlphaFoldDB" id="M7NRW3"/>
<keyword evidence="6 8" id="KW-0472">Membrane</keyword>
<comment type="caution">
    <text evidence="12">The sequence shown here is derived from an EMBL/GenBank/DDBJ whole genome shotgun (WGS) entry which is preliminary data.</text>
</comment>
<dbReference type="Pfam" id="PF07715">
    <property type="entry name" value="Plug"/>
    <property type="match status" value="1"/>
</dbReference>
<reference evidence="12 13" key="1">
    <citation type="journal article" date="2013" name="Genome Announc.">
        <title>Draft Genome Sequence of Cesiribacter andamanensis Strain AMV16T, Isolated from a Soil Sample from a Mud Volcano in the Andaman Islands, India.</title>
        <authorList>
            <person name="Shivaji S."/>
            <person name="Ara S."/>
            <person name="Begum Z."/>
            <person name="Srinivas T.N."/>
            <person name="Singh A."/>
            <person name="Kumar Pinnaka A."/>
        </authorList>
    </citation>
    <scope>NUCLEOTIDE SEQUENCE [LARGE SCALE GENOMIC DNA]</scope>
    <source>
        <strain evidence="12 13">AMV16</strain>
    </source>
</reference>
<dbReference type="InterPro" id="IPR039426">
    <property type="entry name" value="TonB-dep_rcpt-like"/>
</dbReference>
<proteinExistence type="inferred from homology"/>
<dbReference type="GO" id="GO:0009279">
    <property type="term" value="C:cell outer membrane"/>
    <property type="evidence" value="ECO:0007669"/>
    <property type="project" value="UniProtKB-SubCell"/>
</dbReference>
<feature type="domain" description="TonB-dependent receptor plug" evidence="11">
    <location>
        <begin position="1"/>
        <end position="68"/>
    </location>
</feature>
<keyword evidence="12" id="KW-0675">Receptor</keyword>
<feature type="domain" description="TonB-dependent receptor-like beta-barrel" evidence="10">
    <location>
        <begin position="260"/>
        <end position="791"/>
    </location>
</feature>
<dbReference type="Proteomes" id="UP000011910">
    <property type="component" value="Unassembled WGS sequence"/>
</dbReference>
<evidence type="ECO:0000256" key="2">
    <source>
        <dbReference type="ARBA" id="ARBA00022448"/>
    </source>
</evidence>
<sequence length="828" mass="91226">MRGVGSITAGSQPLYVIDGVIVNSGDLSRGTPTTDVLANINPSDIESVNILKDAAATALYGARAANGVIVITTKRGTSGKTKFTLGAQYGVTKRTNQNFDVLSSPQLVAYDRQLLANAGYSEAVLDAQRPLSLADTDFNWLDAGFRTGKTNNYELSAAGGNEKTRFFLSGGYFDQEGILINSDFKRYSGRINVDHFATDRLSFGVNLNLSYTDQLSASPGNQFNSPLLGGLSMVPFLTPVNPDTDELWVGSEPGFSRSFTRNNFVRNTPLNPRDYNNLRTLGNVNARYEILKDMLAFRAKFGLDYNNIGEFSYTDPTTPDGLASKGRALYISTDDYTLTSQLLLDFNRSFGDHNVSAIGGYEYQNNRYETINATGTGFADGYLKTLQSAAVPESISGFNTEYSFVSYLSQVSYDFDRKYYLTGSIRRDGSSRFGANNRWANFWSVGGSWVFSNEAFMDAAPWLSLGKIRGSYGTAGNASIGNFEALGLYSFAGAYNGTPGSTPSQLANPDLTWEENVSYNVGVDLGLIKNRVNFTAEWYNRDSEQLLLNAPISSTSGFTSISRNVGAVRNRGWEFVLNTVNFQGDFTWTTDFNISFNKNEVLALNNDQAITGTLQRTAVGSPINTFYLRDYAGADPETGAPRWRTEEGGFTSTYAQAPRFEMGSPNPDYFGGLTNNLSYKGVGLSFFFYFSQGGKIYDDTGRILDADGTYYGLNQYARTIEDRWEQPGDIAWRPQARYGGNRNASSASSRYLQDGSYVRLRNVTLSYTLPQSLLSNSAFSNVRIYAQGQNLWTKTNYEGFDPEMAVNGVEFFRYPVGRVATFGLEIGF</sequence>
<protein>
    <submittedName>
        <fullName evidence="12">Outer membrane cobalamin receptor protein</fullName>
    </submittedName>
</protein>
<evidence type="ECO:0000256" key="4">
    <source>
        <dbReference type="ARBA" id="ARBA00022692"/>
    </source>
</evidence>
<evidence type="ECO:0000313" key="13">
    <source>
        <dbReference type="Proteomes" id="UP000011910"/>
    </source>
</evidence>
<evidence type="ECO:0000256" key="8">
    <source>
        <dbReference type="PROSITE-ProRule" id="PRU01360"/>
    </source>
</evidence>
<dbReference type="InterPro" id="IPR000531">
    <property type="entry name" value="Beta-barrel_TonB"/>
</dbReference>
<dbReference type="NCBIfam" id="TIGR04057">
    <property type="entry name" value="SusC_RagA_signa"/>
    <property type="match status" value="1"/>
</dbReference>
<dbReference type="InterPro" id="IPR023996">
    <property type="entry name" value="TonB-dep_OMP_SusC/RagA"/>
</dbReference>
<evidence type="ECO:0000259" key="11">
    <source>
        <dbReference type="Pfam" id="PF07715"/>
    </source>
</evidence>
<keyword evidence="7 8" id="KW-0998">Cell outer membrane</keyword>
<dbReference type="STRING" id="1279009.ADICEAN_00469"/>
<evidence type="ECO:0000259" key="10">
    <source>
        <dbReference type="Pfam" id="PF00593"/>
    </source>
</evidence>
<dbReference type="Gene3D" id="2.40.170.20">
    <property type="entry name" value="TonB-dependent receptor, beta-barrel domain"/>
    <property type="match status" value="1"/>
</dbReference>
<keyword evidence="2 8" id="KW-0813">Transport</keyword>
<dbReference type="PATRIC" id="fig|1279009.4.peg.477"/>
<dbReference type="InterPro" id="IPR023997">
    <property type="entry name" value="TonB-dep_OMP_SusC/RagA_CS"/>
</dbReference>
<accession>M7NRW3</accession>
<dbReference type="InterPro" id="IPR036942">
    <property type="entry name" value="Beta-barrel_TonB_sf"/>
</dbReference>
<keyword evidence="3 8" id="KW-1134">Transmembrane beta strand</keyword>
<comment type="similarity">
    <text evidence="8 9">Belongs to the TonB-dependent receptor family.</text>
</comment>
<evidence type="ECO:0000256" key="3">
    <source>
        <dbReference type="ARBA" id="ARBA00022452"/>
    </source>
</evidence>
<dbReference type="PROSITE" id="PS52016">
    <property type="entry name" value="TONB_DEPENDENT_REC_3"/>
    <property type="match status" value="1"/>
</dbReference>
<evidence type="ECO:0000256" key="5">
    <source>
        <dbReference type="ARBA" id="ARBA00023077"/>
    </source>
</evidence>
<dbReference type="Gene3D" id="2.170.130.10">
    <property type="entry name" value="TonB-dependent receptor, plug domain"/>
    <property type="match status" value="1"/>
</dbReference>
<dbReference type="SUPFAM" id="SSF56935">
    <property type="entry name" value="Porins"/>
    <property type="match status" value="1"/>
</dbReference>
<keyword evidence="5 9" id="KW-0798">TonB box</keyword>
<evidence type="ECO:0000256" key="9">
    <source>
        <dbReference type="RuleBase" id="RU003357"/>
    </source>
</evidence>
<dbReference type="eggNOG" id="COG4206">
    <property type="taxonomic scope" value="Bacteria"/>
</dbReference>
<dbReference type="EMBL" id="AODQ01000006">
    <property type="protein sequence ID" value="EMR04435.1"/>
    <property type="molecule type" value="Genomic_DNA"/>
</dbReference>
<evidence type="ECO:0000256" key="6">
    <source>
        <dbReference type="ARBA" id="ARBA00023136"/>
    </source>
</evidence>
<gene>
    <name evidence="12" type="ORF">ADICEAN_00469</name>
</gene>
<evidence type="ECO:0000313" key="12">
    <source>
        <dbReference type="EMBL" id="EMR04435.1"/>
    </source>
</evidence>
<evidence type="ECO:0000256" key="7">
    <source>
        <dbReference type="ARBA" id="ARBA00023237"/>
    </source>
</evidence>
<dbReference type="Pfam" id="PF00593">
    <property type="entry name" value="TonB_dep_Rec_b-barrel"/>
    <property type="match status" value="1"/>
</dbReference>
<dbReference type="InterPro" id="IPR012910">
    <property type="entry name" value="Plug_dom"/>
</dbReference>
<comment type="subcellular location">
    <subcellularLocation>
        <location evidence="1 8">Cell outer membrane</location>
        <topology evidence="1 8">Multi-pass membrane protein</topology>
    </subcellularLocation>
</comment>